<sequence>MVRAIDVLAIGDTTIDAFIKLKEATKTCDVHGEHCQLCVKYADKIPYESVEVLPGVGNAANAAVACARIGLKSALRAYVGDDQYASDCIEWFNKNSVDTSLIVREKGSKTNYHYVLWYDVDRTILIKHEEYHYAMPELPLEPKWIYLSSMSDNSLPYHQEIGRYLLAHPNVKVAFQPGTFQMKLGVDTLKDIYSRTEIFFCNKEEAQRILKIEERDEKKLLAGIRSLGPKIAVVTDGRNGLSAMDGTSIFHIPMYPDPKPPFERTGAGDATASTTVAFLALDMPLPEALMRGLINSMSVVQEVGAQKGLLPREKIEEWYAKRPVDFQAAAL</sequence>
<dbReference type="Gene3D" id="3.40.1190.20">
    <property type="match status" value="1"/>
</dbReference>
<organism evidence="4 5">
    <name type="scientific">Candidatus Kaiserbacteria bacterium RIFCSPLOWO2_01_FULL_54_13</name>
    <dbReference type="NCBI Taxonomy" id="1798512"/>
    <lineage>
        <taxon>Bacteria</taxon>
        <taxon>Candidatus Kaiseribacteriota</taxon>
    </lineage>
</organism>
<dbReference type="InterPro" id="IPR011611">
    <property type="entry name" value="PfkB_dom"/>
</dbReference>
<proteinExistence type="predicted"/>
<dbReference type="EMBL" id="MFLZ01000022">
    <property type="protein sequence ID" value="OGG79605.1"/>
    <property type="molecule type" value="Genomic_DNA"/>
</dbReference>
<dbReference type="AlphaFoldDB" id="A0A1F6F157"/>
<dbReference type="SUPFAM" id="SSF53613">
    <property type="entry name" value="Ribokinase-like"/>
    <property type="match status" value="1"/>
</dbReference>
<dbReference type="STRING" id="1798512.A3A39_02140"/>
<dbReference type="Proteomes" id="UP000177372">
    <property type="component" value="Unassembled WGS sequence"/>
</dbReference>
<dbReference type="InterPro" id="IPR029056">
    <property type="entry name" value="Ribokinase-like"/>
</dbReference>
<dbReference type="GO" id="GO:0016301">
    <property type="term" value="F:kinase activity"/>
    <property type="evidence" value="ECO:0007669"/>
    <property type="project" value="UniProtKB-KW"/>
</dbReference>
<evidence type="ECO:0000256" key="1">
    <source>
        <dbReference type="ARBA" id="ARBA00022679"/>
    </source>
</evidence>
<gene>
    <name evidence="4" type="ORF">A3A39_02140</name>
</gene>
<evidence type="ECO:0000313" key="4">
    <source>
        <dbReference type="EMBL" id="OGG79605.1"/>
    </source>
</evidence>
<accession>A0A1F6F157</accession>
<dbReference type="PANTHER" id="PTHR10584:SF166">
    <property type="entry name" value="RIBOKINASE"/>
    <property type="match status" value="1"/>
</dbReference>
<comment type="caution">
    <text evidence="4">The sequence shown here is derived from an EMBL/GenBank/DDBJ whole genome shotgun (WGS) entry which is preliminary data.</text>
</comment>
<dbReference type="Pfam" id="PF00294">
    <property type="entry name" value="PfkB"/>
    <property type="match status" value="1"/>
</dbReference>
<evidence type="ECO:0000256" key="2">
    <source>
        <dbReference type="ARBA" id="ARBA00022777"/>
    </source>
</evidence>
<name>A0A1F6F157_9BACT</name>
<feature type="domain" description="Carbohydrate kinase PfkB" evidence="3">
    <location>
        <begin position="54"/>
        <end position="308"/>
    </location>
</feature>
<protein>
    <recommendedName>
        <fullName evidence="3">Carbohydrate kinase PfkB domain-containing protein</fullName>
    </recommendedName>
</protein>
<evidence type="ECO:0000259" key="3">
    <source>
        <dbReference type="Pfam" id="PF00294"/>
    </source>
</evidence>
<dbReference type="PANTHER" id="PTHR10584">
    <property type="entry name" value="SUGAR KINASE"/>
    <property type="match status" value="1"/>
</dbReference>
<keyword evidence="2" id="KW-0418">Kinase</keyword>
<dbReference type="GO" id="GO:0005829">
    <property type="term" value="C:cytosol"/>
    <property type="evidence" value="ECO:0007669"/>
    <property type="project" value="TreeGrafter"/>
</dbReference>
<evidence type="ECO:0000313" key="5">
    <source>
        <dbReference type="Proteomes" id="UP000177372"/>
    </source>
</evidence>
<reference evidence="4 5" key="1">
    <citation type="journal article" date="2016" name="Nat. Commun.">
        <title>Thousands of microbial genomes shed light on interconnected biogeochemical processes in an aquifer system.</title>
        <authorList>
            <person name="Anantharaman K."/>
            <person name="Brown C.T."/>
            <person name="Hug L.A."/>
            <person name="Sharon I."/>
            <person name="Castelle C.J."/>
            <person name="Probst A.J."/>
            <person name="Thomas B.C."/>
            <person name="Singh A."/>
            <person name="Wilkins M.J."/>
            <person name="Karaoz U."/>
            <person name="Brodie E.L."/>
            <person name="Williams K.H."/>
            <person name="Hubbard S.S."/>
            <person name="Banfield J.F."/>
        </authorList>
    </citation>
    <scope>NUCLEOTIDE SEQUENCE [LARGE SCALE GENOMIC DNA]</scope>
</reference>
<keyword evidence="1" id="KW-0808">Transferase</keyword>